<name>A0A542Y7C0_9MICO</name>
<gene>
    <name evidence="3" type="ORF">FB468_2040</name>
</gene>
<keyword evidence="2" id="KW-1133">Transmembrane helix</keyword>
<reference evidence="3 4" key="1">
    <citation type="submission" date="2019-06" db="EMBL/GenBank/DDBJ databases">
        <title>Sequencing the genomes of 1000 actinobacteria strains.</title>
        <authorList>
            <person name="Klenk H.-P."/>
        </authorList>
    </citation>
    <scope>NUCLEOTIDE SEQUENCE [LARGE SCALE GENOMIC DNA]</scope>
    <source>
        <strain evidence="3 4">DSM 8803</strain>
    </source>
</reference>
<dbReference type="RefSeq" id="WP_141887235.1">
    <property type="nucleotide sequence ID" value="NZ_BAAAUY010000001.1"/>
</dbReference>
<evidence type="ECO:0000313" key="3">
    <source>
        <dbReference type="EMBL" id="TQL44002.1"/>
    </source>
</evidence>
<proteinExistence type="predicted"/>
<evidence type="ECO:0000256" key="1">
    <source>
        <dbReference type="SAM" id="MobiDB-lite"/>
    </source>
</evidence>
<evidence type="ECO:0000313" key="4">
    <source>
        <dbReference type="Proteomes" id="UP000319094"/>
    </source>
</evidence>
<feature type="region of interest" description="Disordered" evidence="1">
    <location>
        <begin position="1"/>
        <end position="79"/>
    </location>
</feature>
<comment type="caution">
    <text evidence="3">The sequence shown here is derived from an EMBL/GenBank/DDBJ whole genome shotgun (WGS) entry which is preliminary data.</text>
</comment>
<accession>A0A542Y7C0</accession>
<keyword evidence="2" id="KW-0812">Transmembrane</keyword>
<sequence>MSDSVDTGSSSGGPAAHASARPRVAGPQPGAAVPEPVEELSPELRAQMFKPAIDTRHRAPAAPSPAEEGARPRAGVRAGLPVMYGRRSEKLRDAGGDLAPTPGTIGVAPTGYEIPLADRADLPSLAALNRRFAIAAFVGGVAVSALAVAGVWWVATQLL</sequence>
<keyword evidence="2" id="KW-0472">Membrane</keyword>
<protein>
    <submittedName>
        <fullName evidence="3">Uncharacterized protein</fullName>
    </submittedName>
</protein>
<feature type="compositionally biased region" description="Low complexity" evidence="1">
    <location>
        <begin position="8"/>
        <end position="19"/>
    </location>
</feature>
<organism evidence="3 4">
    <name type="scientific">Leucobacter komagatae</name>
    <dbReference type="NCBI Taxonomy" id="55969"/>
    <lineage>
        <taxon>Bacteria</taxon>
        <taxon>Bacillati</taxon>
        <taxon>Actinomycetota</taxon>
        <taxon>Actinomycetes</taxon>
        <taxon>Micrococcales</taxon>
        <taxon>Microbacteriaceae</taxon>
        <taxon>Leucobacter</taxon>
    </lineage>
</organism>
<dbReference type="Proteomes" id="UP000319094">
    <property type="component" value="Unassembled WGS sequence"/>
</dbReference>
<dbReference type="OrthoDB" id="9860383at2"/>
<keyword evidence="4" id="KW-1185">Reference proteome</keyword>
<feature type="transmembrane region" description="Helical" evidence="2">
    <location>
        <begin position="132"/>
        <end position="155"/>
    </location>
</feature>
<dbReference type="AlphaFoldDB" id="A0A542Y7C0"/>
<dbReference type="EMBL" id="VFON01000001">
    <property type="protein sequence ID" value="TQL44002.1"/>
    <property type="molecule type" value="Genomic_DNA"/>
</dbReference>
<evidence type="ECO:0000256" key="2">
    <source>
        <dbReference type="SAM" id="Phobius"/>
    </source>
</evidence>